<dbReference type="SUPFAM" id="SSF47802">
    <property type="entry name" value="DNA polymerase beta, N-terminal domain-like"/>
    <property type="match status" value="1"/>
</dbReference>
<dbReference type="Gene3D" id="1.10.150.20">
    <property type="entry name" value="5' to 3' exonuclease, C-terminal subdomain"/>
    <property type="match status" value="1"/>
</dbReference>
<evidence type="ECO:0000256" key="11">
    <source>
        <dbReference type="ARBA" id="ARBA00023242"/>
    </source>
</evidence>
<dbReference type="FunFam" id="3.30.210.10:FF:000002">
    <property type="entry name" value="DNA polymerase"/>
    <property type="match status" value="1"/>
</dbReference>
<dbReference type="AlphaFoldDB" id="A0A0D7BNV9"/>
<dbReference type="InterPro" id="IPR029398">
    <property type="entry name" value="PolB_thumb"/>
</dbReference>
<comment type="catalytic activity">
    <reaction evidence="12 14">
        <text>DNA(n) + a 2'-deoxyribonucleoside 5'-triphosphate = DNA(n+1) + diphosphate</text>
        <dbReference type="Rhea" id="RHEA:22508"/>
        <dbReference type="Rhea" id="RHEA-COMP:17339"/>
        <dbReference type="Rhea" id="RHEA-COMP:17340"/>
        <dbReference type="ChEBI" id="CHEBI:33019"/>
        <dbReference type="ChEBI" id="CHEBI:61560"/>
        <dbReference type="ChEBI" id="CHEBI:173112"/>
        <dbReference type="EC" id="2.7.7.7"/>
    </reaction>
</comment>
<dbReference type="InterPro" id="IPR022312">
    <property type="entry name" value="DNA_pol_X"/>
</dbReference>
<dbReference type="STRING" id="1314674.A0A0D7BNV9"/>
<proteinExistence type="inferred from homology"/>
<evidence type="ECO:0000256" key="9">
    <source>
        <dbReference type="ARBA" id="ARBA00022932"/>
    </source>
</evidence>
<dbReference type="CDD" id="cd00141">
    <property type="entry name" value="NT_POLXc"/>
    <property type="match status" value="1"/>
</dbReference>
<accession>A0A0D7BNV9</accession>
<dbReference type="InterPro" id="IPR001357">
    <property type="entry name" value="BRCT_dom"/>
</dbReference>
<keyword evidence="4 14" id="KW-0808">Transferase</keyword>
<protein>
    <recommendedName>
        <fullName evidence="14">DNA polymerase</fullName>
        <ecNumber evidence="14">2.7.7.7</ecNumber>
    </recommendedName>
</protein>
<evidence type="ECO:0000256" key="4">
    <source>
        <dbReference type="ARBA" id="ARBA00022679"/>
    </source>
</evidence>
<evidence type="ECO:0000256" key="6">
    <source>
        <dbReference type="ARBA" id="ARBA00022705"/>
    </source>
</evidence>
<dbReference type="GO" id="GO:0006303">
    <property type="term" value="P:double-strand break repair via nonhomologous end joining"/>
    <property type="evidence" value="ECO:0007669"/>
    <property type="project" value="TreeGrafter"/>
</dbReference>
<dbReference type="Gene3D" id="3.30.460.10">
    <property type="entry name" value="Beta Polymerase, domain 2"/>
    <property type="match status" value="1"/>
</dbReference>
<dbReference type="InterPro" id="IPR010996">
    <property type="entry name" value="HHH_MUS81"/>
</dbReference>
<feature type="domain" description="BRCT" evidence="15">
    <location>
        <begin position="1"/>
        <end position="68"/>
    </location>
</feature>
<dbReference type="Gene3D" id="1.10.150.110">
    <property type="entry name" value="DNA polymerase beta, N-terminal domain-like"/>
    <property type="match status" value="1"/>
</dbReference>
<evidence type="ECO:0000259" key="15">
    <source>
        <dbReference type="PROSITE" id="PS50172"/>
    </source>
</evidence>
<dbReference type="EC" id="2.7.7.7" evidence="14"/>
<dbReference type="GO" id="GO:0005634">
    <property type="term" value="C:nucleus"/>
    <property type="evidence" value="ECO:0007669"/>
    <property type="project" value="UniProtKB-SubCell"/>
</dbReference>
<dbReference type="FunFam" id="1.10.150.20:FF:000010">
    <property type="entry name" value="DNA polymerase lambda"/>
    <property type="match status" value="1"/>
</dbReference>
<dbReference type="OrthoDB" id="205514at2759"/>
<evidence type="ECO:0000256" key="12">
    <source>
        <dbReference type="ARBA" id="ARBA00049244"/>
    </source>
</evidence>
<dbReference type="GO" id="GO:0046872">
    <property type="term" value="F:metal ion binding"/>
    <property type="evidence" value="ECO:0007669"/>
    <property type="project" value="UniProtKB-UniRule"/>
</dbReference>
<dbReference type="GO" id="GO:0003887">
    <property type="term" value="F:DNA-directed DNA polymerase activity"/>
    <property type="evidence" value="ECO:0007669"/>
    <property type="project" value="UniProtKB-UniRule"/>
</dbReference>
<dbReference type="Pfam" id="PF14716">
    <property type="entry name" value="HHH_8"/>
    <property type="match status" value="1"/>
</dbReference>
<reference evidence="16 17" key="1">
    <citation type="journal article" date="2015" name="Fungal Genet. Biol.">
        <title>Evolution of novel wood decay mechanisms in Agaricales revealed by the genome sequences of Fistulina hepatica and Cylindrobasidium torrendii.</title>
        <authorList>
            <person name="Floudas D."/>
            <person name="Held B.W."/>
            <person name="Riley R."/>
            <person name="Nagy L.G."/>
            <person name="Koehler G."/>
            <person name="Ransdell A.S."/>
            <person name="Younus H."/>
            <person name="Chow J."/>
            <person name="Chiniquy J."/>
            <person name="Lipzen A."/>
            <person name="Tritt A."/>
            <person name="Sun H."/>
            <person name="Haridas S."/>
            <person name="LaButti K."/>
            <person name="Ohm R.A."/>
            <person name="Kues U."/>
            <person name="Blanchette R.A."/>
            <person name="Grigoriev I.V."/>
            <person name="Minto R.E."/>
            <person name="Hibbett D.S."/>
        </authorList>
    </citation>
    <scope>NUCLEOTIDE SEQUENCE [LARGE SCALE GENOMIC DNA]</scope>
    <source>
        <strain evidence="16 17">FP15055 ss-10</strain>
    </source>
</reference>
<organism evidence="16 17">
    <name type="scientific">Cylindrobasidium torrendii FP15055 ss-10</name>
    <dbReference type="NCBI Taxonomy" id="1314674"/>
    <lineage>
        <taxon>Eukaryota</taxon>
        <taxon>Fungi</taxon>
        <taxon>Dikarya</taxon>
        <taxon>Basidiomycota</taxon>
        <taxon>Agaricomycotina</taxon>
        <taxon>Agaricomycetes</taxon>
        <taxon>Agaricomycetidae</taxon>
        <taxon>Agaricales</taxon>
        <taxon>Marasmiineae</taxon>
        <taxon>Physalacriaceae</taxon>
        <taxon>Cylindrobasidium</taxon>
    </lineage>
</organism>
<dbReference type="InterPro" id="IPR018944">
    <property type="entry name" value="DNA_pol_lambd_fingers_domain"/>
</dbReference>
<evidence type="ECO:0000256" key="1">
    <source>
        <dbReference type="ARBA" id="ARBA00004123"/>
    </source>
</evidence>
<keyword evidence="7" id="KW-0479">Metal-binding</keyword>
<evidence type="ECO:0000256" key="2">
    <source>
        <dbReference type="ARBA" id="ARBA00008323"/>
    </source>
</evidence>
<evidence type="ECO:0000256" key="5">
    <source>
        <dbReference type="ARBA" id="ARBA00022695"/>
    </source>
</evidence>
<name>A0A0D7BNV9_9AGAR</name>
<sequence>MTLLLRHGASLVPVFDPNVVTHIIISGRDCGSGKVADKAGYKKMSDVPLSIPTLTWDWIADGISFGKMPEHWDAGGKYIAFPERSQRNSKSDASVSNANARSTIAKKVQTNLERRKYRWANTSKATVVSGTPPIVPEAISGAESGVSVQCDKDDPLAEFYEAAAAEHFERVSARESDDDDSDPGPSKNAKKFAAQFTCDNPHPGPVGGCPNQDIVDQLSTLLDLVKCQPGPEPRQRAYTYSRAISSLRAHPKRIKSFEDAKRLPGVGERTASKIMEIIQTGGLERIKHENSESVQVVKLFQGIYGVGQNTAQMWYNNGCRTLEDLKTNPRIVLSDAQKVGIQFYDDINDRMPRAEAGALFELIKPIALSIDPALFVEIMGSYRRGKADCGDIDILISRDPSDGRTHEGILQELLERLVQAGIVTEHLALPGDFEDLENCYRGLCRLPNVAGSKRRRIDFLTVPWKNKGGALLYYTGDDIFNRSMRYKASTMGFSLNQRGLSAGVVRDPSRRSIKLNKGNIVASETEEEIFKMLNIKYRPPHERVTHFK</sequence>
<evidence type="ECO:0000256" key="3">
    <source>
        <dbReference type="ARBA" id="ARBA00022634"/>
    </source>
</evidence>
<dbReference type="SUPFAM" id="SSF81301">
    <property type="entry name" value="Nucleotidyltransferase"/>
    <property type="match status" value="1"/>
</dbReference>
<comment type="function">
    <text evidence="14">DNA polymerase that functions in several pathways of DNA repair. Involved in base excision repair (BER) responsible for repair of lesions that give rise to abasic (AP) sites in DNA. Also contributes to DNA double-strand break repair by non-homologous end joining and homologous recombination. Has both template-dependent and template-independent (terminal transferase) DNA polymerase activities. Has also a 5'-deoxyribose-5-phosphate lyase (dRP lyase) activity.</text>
</comment>
<dbReference type="InterPro" id="IPR027421">
    <property type="entry name" value="DNA_pol_lamdba_lyase_dom_sf"/>
</dbReference>
<keyword evidence="8 14" id="KW-0227">DNA damage</keyword>
<keyword evidence="9 14" id="KW-0239">DNA-directed DNA polymerase</keyword>
<evidence type="ECO:0000256" key="7">
    <source>
        <dbReference type="ARBA" id="ARBA00022723"/>
    </source>
</evidence>
<dbReference type="PANTHER" id="PTHR11276:SF28">
    <property type="entry name" value="DNA POLYMERASE LAMBDA"/>
    <property type="match status" value="1"/>
</dbReference>
<dbReference type="InterPro" id="IPR037160">
    <property type="entry name" value="DNA_Pol_thumb_sf"/>
</dbReference>
<evidence type="ECO:0000256" key="14">
    <source>
        <dbReference type="RuleBase" id="RU366014"/>
    </source>
</evidence>
<keyword evidence="6" id="KW-0235">DNA replication</keyword>
<keyword evidence="11 14" id="KW-0539">Nucleus</keyword>
<dbReference type="PRINTS" id="PR00869">
    <property type="entry name" value="DNAPOLX"/>
</dbReference>
<dbReference type="InterPro" id="IPR002054">
    <property type="entry name" value="DNA-dir_DNA_pol_X"/>
</dbReference>
<dbReference type="SUPFAM" id="SSF81585">
    <property type="entry name" value="PsbU/PolX domain-like"/>
    <property type="match status" value="1"/>
</dbReference>
<dbReference type="Pfam" id="PF10391">
    <property type="entry name" value="DNA_pol_lambd_f"/>
    <property type="match status" value="1"/>
</dbReference>
<keyword evidence="3" id="KW-0237">DNA synthesis</keyword>
<comment type="subcellular location">
    <subcellularLocation>
        <location evidence="1 14">Nucleus</location>
    </subcellularLocation>
</comment>
<keyword evidence="5 14" id="KW-0548">Nucleotidyltransferase</keyword>
<comment type="similarity">
    <text evidence="2 14">Belongs to the DNA polymerase type-X family.</text>
</comment>
<dbReference type="PANTHER" id="PTHR11276">
    <property type="entry name" value="DNA POLYMERASE TYPE-X FAMILY MEMBER"/>
    <property type="match status" value="1"/>
</dbReference>
<dbReference type="EMBL" id="KN880449">
    <property type="protein sequence ID" value="KIY71874.1"/>
    <property type="molecule type" value="Genomic_DNA"/>
</dbReference>
<dbReference type="InterPro" id="IPR043519">
    <property type="entry name" value="NT_sf"/>
</dbReference>
<dbReference type="InterPro" id="IPR002008">
    <property type="entry name" value="DNA_pol_X_beta-like"/>
</dbReference>
<evidence type="ECO:0000256" key="8">
    <source>
        <dbReference type="ARBA" id="ARBA00022763"/>
    </source>
</evidence>
<dbReference type="PROSITE" id="PS50172">
    <property type="entry name" value="BRCT"/>
    <property type="match status" value="1"/>
</dbReference>
<dbReference type="FunFam" id="1.10.150.110:FF:000005">
    <property type="entry name" value="DNA polymerase POL4"/>
    <property type="match status" value="1"/>
</dbReference>
<evidence type="ECO:0000256" key="13">
    <source>
        <dbReference type="PIRSR" id="PIRSR622312-50"/>
    </source>
</evidence>
<evidence type="ECO:0000256" key="10">
    <source>
        <dbReference type="ARBA" id="ARBA00023204"/>
    </source>
</evidence>
<dbReference type="PRINTS" id="PR00870">
    <property type="entry name" value="DNAPOLXBETA"/>
</dbReference>
<dbReference type="GO" id="GO:0003677">
    <property type="term" value="F:DNA binding"/>
    <property type="evidence" value="ECO:0007669"/>
    <property type="project" value="UniProtKB-UniRule"/>
</dbReference>
<feature type="active site" description="Nucleophile; Schiff-base intermediate with DNA; for 5'-dRP lyase activity" evidence="13">
    <location>
        <position position="273"/>
    </location>
</feature>
<dbReference type="SMART" id="SM00483">
    <property type="entry name" value="POLXc"/>
    <property type="match status" value="1"/>
</dbReference>
<dbReference type="Proteomes" id="UP000054007">
    <property type="component" value="Unassembled WGS sequence"/>
</dbReference>
<keyword evidence="10 14" id="KW-0234">DNA repair</keyword>
<dbReference type="Pfam" id="PF14791">
    <property type="entry name" value="DNA_pol_B_thumb"/>
    <property type="match status" value="1"/>
</dbReference>
<dbReference type="InterPro" id="IPR028207">
    <property type="entry name" value="DNA_pol_B_palm_palm"/>
</dbReference>
<gene>
    <name evidence="16" type="ORF">CYLTODRAFT_368502</name>
</gene>
<evidence type="ECO:0000313" key="16">
    <source>
        <dbReference type="EMBL" id="KIY71874.1"/>
    </source>
</evidence>
<keyword evidence="17" id="KW-1185">Reference proteome</keyword>
<evidence type="ECO:0000313" key="17">
    <source>
        <dbReference type="Proteomes" id="UP000054007"/>
    </source>
</evidence>
<dbReference type="Pfam" id="PF14792">
    <property type="entry name" value="DNA_pol_B_palm"/>
    <property type="match status" value="1"/>
</dbReference>
<dbReference type="Gene3D" id="3.30.210.10">
    <property type="entry name" value="DNA polymerase, thumb domain"/>
    <property type="match status" value="1"/>
</dbReference>